<dbReference type="AlphaFoldDB" id="A0A9W8DS58"/>
<evidence type="ECO:0000256" key="1">
    <source>
        <dbReference type="PROSITE-ProRule" id="PRU00047"/>
    </source>
</evidence>
<dbReference type="GO" id="GO:0008270">
    <property type="term" value="F:zinc ion binding"/>
    <property type="evidence" value="ECO:0007669"/>
    <property type="project" value="UniProtKB-KW"/>
</dbReference>
<sequence length="119" mass="13161">MDRFIQGLKPAIRAQVSAQNFESLHKAVIFAERLGRQDTIPMELDAIQDQGRQTSGSHHRHTRTGKGPRCYTCNQFGHIAKNCPHRAQANVMFSGNASGQDNNQEAACPTAKATPFLEQ</sequence>
<keyword evidence="5" id="KW-1185">Reference proteome</keyword>
<dbReference type="Pfam" id="PF00098">
    <property type="entry name" value="zf-CCHC"/>
    <property type="match status" value="1"/>
</dbReference>
<organism evidence="4 5">
    <name type="scientific">Tieghemiomyces parasiticus</name>
    <dbReference type="NCBI Taxonomy" id="78921"/>
    <lineage>
        <taxon>Eukaryota</taxon>
        <taxon>Fungi</taxon>
        <taxon>Fungi incertae sedis</taxon>
        <taxon>Zoopagomycota</taxon>
        <taxon>Kickxellomycotina</taxon>
        <taxon>Dimargaritomycetes</taxon>
        <taxon>Dimargaritales</taxon>
        <taxon>Dimargaritaceae</taxon>
        <taxon>Tieghemiomyces</taxon>
    </lineage>
</organism>
<dbReference type="Proteomes" id="UP001150569">
    <property type="component" value="Unassembled WGS sequence"/>
</dbReference>
<accession>A0A9W8DS58</accession>
<dbReference type="InterPro" id="IPR001878">
    <property type="entry name" value="Znf_CCHC"/>
</dbReference>
<comment type="caution">
    <text evidence="4">The sequence shown here is derived from an EMBL/GenBank/DDBJ whole genome shotgun (WGS) entry which is preliminary data.</text>
</comment>
<proteinExistence type="predicted"/>
<evidence type="ECO:0000259" key="3">
    <source>
        <dbReference type="PROSITE" id="PS50158"/>
    </source>
</evidence>
<evidence type="ECO:0000256" key="2">
    <source>
        <dbReference type="SAM" id="MobiDB-lite"/>
    </source>
</evidence>
<protein>
    <recommendedName>
        <fullName evidence="3">CCHC-type domain-containing protein</fullName>
    </recommendedName>
</protein>
<dbReference type="EMBL" id="JANBPT010000389">
    <property type="protein sequence ID" value="KAJ1922536.1"/>
    <property type="molecule type" value="Genomic_DNA"/>
</dbReference>
<dbReference type="GO" id="GO:0003676">
    <property type="term" value="F:nucleic acid binding"/>
    <property type="evidence" value="ECO:0007669"/>
    <property type="project" value="InterPro"/>
</dbReference>
<feature type="region of interest" description="Disordered" evidence="2">
    <location>
        <begin position="49"/>
        <end position="68"/>
    </location>
</feature>
<dbReference type="SMART" id="SM00343">
    <property type="entry name" value="ZnF_C2HC"/>
    <property type="match status" value="1"/>
</dbReference>
<keyword evidence="1" id="KW-0863">Zinc-finger</keyword>
<dbReference type="OrthoDB" id="3863715at2759"/>
<dbReference type="SUPFAM" id="SSF57756">
    <property type="entry name" value="Retrovirus zinc finger-like domains"/>
    <property type="match status" value="1"/>
</dbReference>
<reference evidence="4" key="1">
    <citation type="submission" date="2022-07" db="EMBL/GenBank/DDBJ databases">
        <title>Phylogenomic reconstructions and comparative analyses of Kickxellomycotina fungi.</title>
        <authorList>
            <person name="Reynolds N.K."/>
            <person name="Stajich J.E."/>
            <person name="Barry K."/>
            <person name="Grigoriev I.V."/>
            <person name="Crous P."/>
            <person name="Smith M.E."/>
        </authorList>
    </citation>
    <scope>NUCLEOTIDE SEQUENCE</scope>
    <source>
        <strain evidence="4">RSA 861</strain>
    </source>
</reference>
<feature type="compositionally biased region" description="Basic residues" evidence="2">
    <location>
        <begin position="57"/>
        <end position="66"/>
    </location>
</feature>
<keyword evidence="1" id="KW-0862">Zinc</keyword>
<dbReference type="Gene3D" id="4.10.60.10">
    <property type="entry name" value="Zinc finger, CCHC-type"/>
    <property type="match status" value="1"/>
</dbReference>
<gene>
    <name evidence="4" type="ORF">IWQ60_006463</name>
</gene>
<evidence type="ECO:0000313" key="5">
    <source>
        <dbReference type="Proteomes" id="UP001150569"/>
    </source>
</evidence>
<name>A0A9W8DS58_9FUNG</name>
<dbReference type="PROSITE" id="PS50158">
    <property type="entry name" value="ZF_CCHC"/>
    <property type="match status" value="1"/>
</dbReference>
<keyword evidence="1" id="KW-0479">Metal-binding</keyword>
<dbReference type="InterPro" id="IPR036875">
    <property type="entry name" value="Znf_CCHC_sf"/>
</dbReference>
<evidence type="ECO:0000313" key="4">
    <source>
        <dbReference type="EMBL" id="KAJ1922536.1"/>
    </source>
</evidence>
<feature type="domain" description="CCHC-type" evidence="3">
    <location>
        <begin position="69"/>
        <end position="84"/>
    </location>
</feature>
<feature type="compositionally biased region" description="Polar residues" evidence="2">
    <location>
        <begin position="94"/>
        <end position="105"/>
    </location>
</feature>
<feature type="region of interest" description="Disordered" evidence="2">
    <location>
        <begin position="94"/>
        <end position="119"/>
    </location>
</feature>